<dbReference type="EMBL" id="LN829119">
    <property type="protein sequence ID" value="CPR20512.1"/>
    <property type="molecule type" value="Genomic_DNA"/>
</dbReference>
<dbReference type="NCBIfam" id="NF033672">
    <property type="entry name" value="mbn_chaper_assoc"/>
    <property type="match status" value="1"/>
</dbReference>
<protein>
    <recommendedName>
        <fullName evidence="4">Copper uptake system-associated protein</fullName>
    </recommendedName>
</protein>
<sequence>MVKTMRTLSFTLGFRFSTTLCVYAYMAFLCAIQSPARAVNDANEIRALIGATWDKPDSKVEIGPVVISGSYAVASWTQGAHGGRALMRRGDKGWSVMLCSGDPLKESRWLAEAGVPLSDAERIAKDLASAEALIPADRREKFSLFEGVVSMTGGHHSP</sequence>
<dbReference type="KEGG" id="fil:BN1229_v1_3281"/>
<gene>
    <name evidence="2" type="ORF">YBN1229_v1_2640</name>
</gene>
<evidence type="ECO:0000313" key="3">
    <source>
        <dbReference type="Proteomes" id="UP000033187"/>
    </source>
</evidence>
<organism evidence="2 3">
    <name type="scientific">Candidatus Filomicrobium marinum</name>
    <dbReference type="NCBI Taxonomy" id="1608628"/>
    <lineage>
        <taxon>Bacteria</taxon>
        <taxon>Pseudomonadati</taxon>
        <taxon>Pseudomonadota</taxon>
        <taxon>Alphaproteobacteria</taxon>
        <taxon>Hyphomicrobiales</taxon>
        <taxon>Hyphomicrobiaceae</taxon>
        <taxon>Filomicrobium</taxon>
    </lineage>
</organism>
<keyword evidence="3" id="KW-1185">Reference proteome</keyword>
<keyword evidence="1" id="KW-0732">Signal</keyword>
<name>A0A0D6JHL1_9HYPH</name>
<proteinExistence type="predicted"/>
<reference evidence="3" key="1">
    <citation type="submission" date="2015-02" db="EMBL/GenBank/DDBJ databases">
        <authorList>
            <person name="Chooi Y.-H."/>
        </authorList>
    </citation>
    <scope>NUCLEOTIDE SEQUENCE [LARGE SCALE GENOMIC DNA]</scope>
    <source>
        <strain evidence="3">strain Y</strain>
    </source>
</reference>
<dbReference type="Proteomes" id="UP000033187">
    <property type="component" value="Chromosome 1"/>
</dbReference>
<feature type="chain" id="PRO_5002306252" description="Copper uptake system-associated protein" evidence="1">
    <location>
        <begin position="39"/>
        <end position="158"/>
    </location>
</feature>
<evidence type="ECO:0000256" key="1">
    <source>
        <dbReference type="SAM" id="SignalP"/>
    </source>
</evidence>
<accession>A0A0D6JHL1</accession>
<dbReference type="OrthoDB" id="9796962at2"/>
<dbReference type="AlphaFoldDB" id="A0A0D6JHL1"/>
<evidence type="ECO:0008006" key="4">
    <source>
        <dbReference type="Google" id="ProtNLM"/>
    </source>
</evidence>
<evidence type="ECO:0000313" key="2">
    <source>
        <dbReference type="EMBL" id="CPR20512.1"/>
    </source>
</evidence>
<feature type="signal peptide" evidence="1">
    <location>
        <begin position="1"/>
        <end position="38"/>
    </location>
</feature>
<dbReference type="KEGG" id="fiy:BN1229_v1_2640"/>